<proteinExistence type="predicted"/>
<dbReference type="SMART" id="SM00060">
    <property type="entry name" value="FN3"/>
    <property type="match status" value="1"/>
</dbReference>
<dbReference type="InterPro" id="IPR036179">
    <property type="entry name" value="Ig-like_dom_sf"/>
</dbReference>
<feature type="domain" description="Ig-like" evidence="2">
    <location>
        <begin position="14"/>
        <end position="96"/>
    </location>
</feature>
<dbReference type="SUPFAM" id="SSF49265">
    <property type="entry name" value="Fibronectin type III"/>
    <property type="match status" value="1"/>
</dbReference>
<dbReference type="Gene3D" id="2.60.40.10">
    <property type="entry name" value="Immunoglobulins"/>
    <property type="match status" value="3"/>
</dbReference>
<reference evidence="4 5" key="1">
    <citation type="submission" date="2015-04" db="EMBL/GenBank/DDBJ databases">
        <title>Draft genome of the roundworm Trichinella nativa.</title>
        <authorList>
            <person name="Mitreva M."/>
        </authorList>
    </citation>
    <scope>NUCLEOTIDE SEQUENCE [LARGE SCALE GENOMIC DNA]</scope>
    <source>
        <strain evidence="4 5">ISS45</strain>
    </source>
</reference>
<dbReference type="EMBL" id="LVZM01002687">
    <property type="protein sequence ID" value="OUC48461.1"/>
    <property type="molecule type" value="Genomic_DNA"/>
</dbReference>
<dbReference type="InterPro" id="IPR036116">
    <property type="entry name" value="FN3_sf"/>
</dbReference>
<protein>
    <submittedName>
        <fullName evidence="4">Putative fibronectin type III domain protein</fullName>
    </submittedName>
</protein>
<dbReference type="Pfam" id="PF00041">
    <property type="entry name" value="fn3"/>
    <property type="match status" value="1"/>
</dbReference>
<dbReference type="PANTHER" id="PTHR14340:SF9">
    <property type="entry name" value="FIBRONECTIN TYPE-III DOMAIN-CONTAINING PROTEIN"/>
    <property type="match status" value="1"/>
</dbReference>
<evidence type="ECO:0000259" key="3">
    <source>
        <dbReference type="PROSITE" id="PS50853"/>
    </source>
</evidence>
<keyword evidence="1" id="KW-0393">Immunoglobulin domain</keyword>
<evidence type="ECO:0000313" key="4">
    <source>
        <dbReference type="EMBL" id="OUC48461.1"/>
    </source>
</evidence>
<dbReference type="InterPro" id="IPR003961">
    <property type="entry name" value="FN3_dom"/>
</dbReference>
<feature type="domain" description="Fibronectin type-III" evidence="3">
    <location>
        <begin position="103"/>
        <end position="197"/>
    </location>
</feature>
<feature type="non-terminal residue" evidence="4">
    <location>
        <position position="1"/>
    </location>
</feature>
<dbReference type="AlphaFoldDB" id="A0A1Y3ETI5"/>
<feature type="non-terminal residue" evidence="4">
    <location>
        <position position="292"/>
    </location>
</feature>
<evidence type="ECO:0000259" key="2">
    <source>
        <dbReference type="PROSITE" id="PS50835"/>
    </source>
</evidence>
<sequence length="292" mass="32339">LLFINYFFFEESRPFVKIEQGKEAHIPPGGSIDLKCLASGIPTPTIAWYKKGKLLQSNTEPSTTMQIKVEGLVETTGFQCVAENKMGKSTASIQVSVLGPGSPPENVKYRLSDGVNVKIAWDPPRYPNGNISGYAVHFTENAEEPLELWEVIVTGTNRSAEVTSLNPWTKYTFGIRAFNVFGPGPLSPQFSLNTTQQIPYLRWTKEGEEIQSTFQPETSNDDLETTKLLVIEEIYETSTFVCTAENSVGIESKEIDVEVTGPGTSPNNFEANSSGRNVHFHWEPPTIQNGKI</sequence>
<dbReference type="InterPro" id="IPR013098">
    <property type="entry name" value="Ig_I-set"/>
</dbReference>
<gene>
    <name evidence="4" type="ORF">D917_01188</name>
</gene>
<accession>A0A1Y3ETI5</accession>
<dbReference type="SMART" id="SM00408">
    <property type="entry name" value="IGc2"/>
    <property type="match status" value="1"/>
</dbReference>
<dbReference type="PROSITE" id="PS50853">
    <property type="entry name" value="FN3"/>
    <property type="match status" value="1"/>
</dbReference>
<dbReference type="Proteomes" id="UP000243006">
    <property type="component" value="Unassembled WGS sequence"/>
</dbReference>
<dbReference type="PROSITE" id="PS50835">
    <property type="entry name" value="IG_LIKE"/>
    <property type="match status" value="1"/>
</dbReference>
<evidence type="ECO:0000256" key="1">
    <source>
        <dbReference type="ARBA" id="ARBA00023319"/>
    </source>
</evidence>
<dbReference type="InterPro" id="IPR007110">
    <property type="entry name" value="Ig-like_dom"/>
</dbReference>
<dbReference type="SUPFAM" id="SSF48726">
    <property type="entry name" value="Immunoglobulin"/>
    <property type="match status" value="1"/>
</dbReference>
<organism evidence="4 5">
    <name type="scientific">Trichinella nativa</name>
    <dbReference type="NCBI Taxonomy" id="6335"/>
    <lineage>
        <taxon>Eukaryota</taxon>
        <taxon>Metazoa</taxon>
        <taxon>Ecdysozoa</taxon>
        <taxon>Nematoda</taxon>
        <taxon>Enoplea</taxon>
        <taxon>Dorylaimia</taxon>
        <taxon>Trichinellida</taxon>
        <taxon>Trichinellidae</taxon>
        <taxon>Trichinella</taxon>
    </lineage>
</organism>
<comment type="caution">
    <text evidence="4">The sequence shown here is derived from an EMBL/GenBank/DDBJ whole genome shotgun (WGS) entry which is preliminary data.</text>
</comment>
<dbReference type="InterPro" id="IPR003598">
    <property type="entry name" value="Ig_sub2"/>
</dbReference>
<dbReference type="PANTHER" id="PTHR14340">
    <property type="entry name" value="MICROFIBRIL-ASSOCIATED GLYCOPROTEIN 3"/>
    <property type="match status" value="1"/>
</dbReference>
<dbReference type="InterPro" id="IPR013783">
    <property type="entry name" value="Ig-like_fold"/>
</dbReference>
<dbReference type="CDD" id="cd00063">
    <property type="entry name" value="FN3"/>
    <property type="match status" value="1"/>
</dbReference>
<dbReference type="PRINTS" id="PR00014">
    <property type="entry name" value="FNTYPEIII"/>
</dbReference>
<dbReference type="Pfam" id="PF07679">
    <property type="entry name" value="I-set"/>
    <property type="match status" value="1"/>
</dbReference>
<name>A0A1Y3ETI5_9BILA</name>
<evidence type="ECO:0000313" key="5">
    <source>
        <dbReference type="Proteomes" id="UP000243006"/>
    </source>
</evidence>